<reference evidence="2" key="1">
    <citation type="submission" date="2023-05" db="EMBL/GenBank/DDBJ databases">
        <title>Genome and transcriptome analyses reveal genes involved in the formation of fine ridges on petal epidermal cells in Hibiscus trionum.</title>
        <authorList>
            <person name="Koshimizu S."/>
            <person name="Masuda S."/>
            <person name="Ishii T."/>
            <person name="Shirasu K."/>
            <person name="Hoshino A."/>
            <person name="Arita M."/>
        </authorList>
    </citation>
    <scope>NUCLEOTIDE SEQUENCE</scope>
    <source>
        <strain evidence="2">Hamamatsu line</strain>
    </source>
</reference>
<sequence length="96" mass="11463">MEFQISAGRRMHFVDKMSTRVRRVWTGITTRHGGRKSGLLKLQKDVSSCEYRDVQVMWEMLRRSEAEMGESPKRGKRRPLKKSFGFQWARRSRRAF</sequence>
<dbReference type="AlphaFoldDB" id="A0A9W7HVH0"/>
<evidence type="ECO:0000313" key="3">
    <source>
        <dbReference type="Proteomes" id="UP001165190"/>
    </source>
</evidence>
<proteinExistence type="predicted"/>
<protein>
    <submittedName>
        <fullName evidence="2">Uncharacterized protein</fullName>
    </submittedName>
</protein>
<evidence type="ECO:0000313" key="2">
    <source>
        <dbReference type="EMBL" id="GMI82690.1"/>
    </source>
</evidence>
<evidence type="ECO:0000256" key="1">
    <source>
        <dbReference type="SAM" id="MobiDB-lite"/>
    </source>
</evidence>
<accession>A0A9W7HVH0</accession>
<keyword evidence="3" id="KW-1185">Reference proteome</keyword>
<dbReference type="OrthoDB" id="661559at2759"/>
<comment type="caution">
    <text evidence="2">The sequence shown here is derived from an EMBL/GenBank/DDBJ whole genome shotgun (WGS) entry which is preliminary data.</text>
</comment>
<dbReference type="PANTHER" id="PTHR33181">
    <property type="entry name" value="OS01G0778500 PROTEIN"/>
    <property type="match status" value="1"/>
</dbReference>
<name>A0A9W7HVH0_HIBTR</name>
<dbReference type="Proteomes" id="UP001165190">
    <property type="component" value="Unassembled WGS sequence"/>
</dbReference>
<dbReference type="EMBL" id="BSYR01000019">
    <property type="protein sequence ID" value="GMI82690.1"/>
    <property type="molecule type" value="Genomic_DNA"/>
</dbReference>
<dbReference type="PANTHER" id="PTHR33181:SF4">
    <property type="entry name" value="OVULE PROTEIN"/>
    <property type="match status" value="1"/>
</dbReference>
<organism evidence="2 3">
    <name type="scientific">Hibiscus trionum</name>
    <name type="common">Flower of an hour</name>
    <dbReference type="NCBI Taxonomy" id="183268"/>
    <lineage>
        <taxon>Eukaryota</taxon>
        <taxon>Viridiplantae</taxon>
        <taxon>Streptophyta</taxon>
        <taxon>Embryophyta</taxon>
        <taxon>Tracheophyta</taxon>
        <taxon>Spermatophyta</taxon>
        <taxon>Magnoliopsida</taxon>
        <taxon>eudicotyledons</taxon>
        <taxon>Gunneridae</taxon>
        <taxon>Pentapetalae</taxon>
        <taxon>rosids</taxon>
        <taxon>malvids</taxon>
        <taxon>Malvales</taxon>
        <taxon>Malvaceae</taxon>
        <taxon>Malvoideae</taxon>
        <taxon>Hibiscus</taxon>
    </lineage>
</organism>
<gene>
    <name evidence="2" type="ORF">HRI_001938300</name>
</gene>
<feature type="region of interest" description="Disordered" evidence="1">
    <location>
        <begin position="67"/>
        <end position="96"/>
    </location>
</feature>